<keyword evidence="3" id="KW-1185">Reference proteome</keyword>
<accession>A0A7W7QQL9</accession>
<evidence type="ECO:0000313" key="3">
    <source>
        <dbReference type="Proteomes" id="UP000552644"/>
    </source>
</evidence>
<dbReference type="AlphaFoldDB" id="A0A7W7QQL9"/>
<organism evidence="2 3">
    <name type="scientific">Streptosporangium saharense</name>
    <dbReference type="NCBI Taxonomy" id="1706840"/>
    <lineage>
        <taxon>Bacteria</taxon>
        <taxon>Bacillati</taxon>
        <taxon>Actinomycetota</taxon>
        <taxon>Actinomycetes</taxon>
        <taxon>Streptosporangiales</taxon>
        <taxon>Streptosporangiaceae</taxon>
        <taxon>Streptosporangium</taxon>
    </lineage>
</organism>
<protein>
    <submittedName>
        <fullName evidence="2">Uncharacterized protein</fullName>
    </submittedName>
</protein>
<evidence type="ECO:0000256" key="1">
    <source>
        <dbReference type="SAM" id="Phobius"/>
    </source>
</evidence>
<dbReference type="Proteomes" id="UP000552644">
    <property type="component" value="Unassembled WGS sequence"/>
</dbReference>
<proteinExistence type="predicted"/>
<comment type="caution">
    <text evidence="2">The sequence shown here is derived from an EMBL/GenBank/DDBJ whole genome shotgun (WGS) entry which is preliminary data.</text>
</comment>
<gene>
    <name evidence="2" type="ORF">FHS44_005018</name>
</gene>
<reference evidence="2 3" key="1">
    <citation type="submission" date="2020-08" db="EMBL/GenBank/DDBJ databases">
        <title>Genomic Encyclopedia of Type Strains, Phase III (KMG-III): the genomes of soil and plant-associated and newly described type strains.</title>
        <authorList>
            <person name="Whitman W."/>
        </authorList>
    </citation>
    <scope>NUCLEOTIDE SEQUENCE [LARGE SCALE GENOMIC DNA]</scope>
    <source>
        <strain evidence="2 3">CECT 8840</strain>
    </source>
</reference>
<name>A0A7W7QQL9_9ACTN</name>
<keyword evidence="1" id="KW-1133">Transmembrane helix</keyword>
<keyword evidence="1" id="KW-0472">Membrane</keyword>
<sequence>MKSLPLASGILGGVLVLGVAGWMIWQLQEPDSTGLAREPVVVVGQKTRASLLQAVDQYLEIADPKREKPQVLAALKPELKPKMICHENLIEVRQKSESQQLVGIAASCEEYAKVGQKLLASSQYKNLSLLTVEATGETYRVLDIQEALEGDLLRSSVREMFSAEAAPRALEISETGFAALSEENQVEGRKVFGLPQNAEIQLYKPS</sequence>
<keyword evidence="1" id="KW-0812">Transmembrane</keyword>
<dbReference type="EMBL" id="JACHJP010000005">
    <property type="protein sequence ID" value="MBB4917898.1"/>
    <property type="molecule type" value="Genomic_DNA"/>
</dbReference>
<feature type="transmembrane region" description="Helical" evidence="1">
    <location>
        <begin position="6"/>
        <end position="25"/>
    </location>
</feature>
<evidence type="ECO:0000313" key="2">
    <source>
        <dbReference type="EMBL" id="MBB4917898.1"/>
    </source>
</evidence>
<dbReference type="RefSeq" id="WP_184718577.1">
    <property type="nucleotide sequence ID" value="NZ_JACHJP010000005.1"/>
</dbReference>